<comment type="caution">
    <text evidence="2">The sequence shown here is derived from an EMBL/GenBank/DDBJ whole genome shotgun (WGS) entry which is preliminary data.</text>
</comment>
<evidence type="ECO:0000256" key="1">
    <source>
        <dbReference type="SAM" id="Phobius"/>
    </source>
</evidence>
<keyword evidence="1" id="KW-0472">Membrane</keyword>
<keyword evidence="3" id="KW-1185">Reference proteome</keyword>
<keyword evidence="1" id="KW-0812">Transmembrane</keyword>
<organism evidence="2 3">
    <name type="scientific">Flavobacterium cupriresistens</name>
    <dbReference type="NCBI Taxonomy" id="2893885"/>
    <lineage>
        <taxon>Bacteria</taxon>
        <taxon>Pseudomonadati</taxon>
        <taxon>Bacteroidota</taxon>
        <taxon>Flavobacteriia</taxon>
        <taxon>Flavobacteriales</taxon>
        <taxon>Flavobacteriaceae</taxon>
        <taxon>Flavobacterium</taxon>
    </lineage>
</organism>
<evidence type="ECO:0000313" key="3">
    <source>
        <dbReference type="Proteomes" id="UP001273350"/>
    </source>
</evidence>
<proteinExistence type="predicted"/>
<protein>
    <submittedName>
        <fullName evidence="2">DUF4260 domain-containing protein</fullName>
    </submittedName>
</protein>
<dbReference type="RefSeq" id="WP_230004353.1">
    <property type="nucleotide sequence ID" value="NZ_CP087134.1"/>
</dbReference>
<name>A0ABU4REC6_9FLAO</name>
<dbReference type="InterPro" id="IPR025356">
    <property type="entry name" value="DUF4260"/>
</dbReference>
<evidence type="ECO:0000313" key="2">
    <source>
        <dbReference type="EMBL" id="MDX6190927.1"/>
    </source>
</evidence>
<dbReference type="Proteomes" id="UP001273350">
    <property type="component" value="Unassembled WGS sequence"/>
</dbReference>
<gene>
    <name evidence="2" type="ORF">SGQ83_16325</name>
</gene>
<reference evidence="2 3" key="1">
    <citation type="submission" date="2023-11" db="EMBL/GenBank/DDBJ databases">
        <title>Unpublished Manusciprt.</title>
        <authorList>
            <person name="Saticioglu I.B."/>
            <person name="Ay H."/>
            <person name="Ajmi N."/>
            <person name="Altun S."/>
            <person name="Duman M."/>
        </authorList>
    </citation>
    <scope>NUCLEOTIDE SEQUENCE [LARGE SCALE GENOMIC DNA]</scope>
    <source>
        <strain evidence="2 3">Fl-318</strain>
    </source>
</reference>
<dbReference type="Pfam" id="PF14079">
    <property type="entry name" value="DUF4260"/>
    <property type="match status" value="1"/>
</dbReference>
<sequence length="117" mass="13394">MKTVIKLEELGLFILGLYLFSLLSYEWWWFLVLILAPDVSMLGYTVNAKTGAFLYNLFHHRGIAVLFYISGCYLKIEVAQLIGVILFSHAAMDRFFGYGLKYETGFKNTHLGEIGKN</sequence>
<keyword evidence="1" id="KW-1133">Transmembrane helix</keyword>
<feature type="transmembrane region" description="Helical" evidence="1">
    <location>
        <begin position="12"/>
        <end position="36"/>
    </location>
</feature>
<dbReference type="EMBL" id="JAWXVI010000008">
    <property type="protein sequence ID" value="MDX6190927.1"/>
    <property type="molecule type" value="Genomic_DNA"/>
</dbReference>
<feature type="transmembrane region" description="Helical" evidence="1">
    <location>
        <begin position="63"/>
        <end position="87"/>
    </location>
</feature>
<accession>A0ABU4REC6</accession>